<proteinExistence type="predicted"/>
<evidence type="ECO:0000313" key="6">
    <source>
        <dbReference type="Proteomes" id="UP000217930"/>
    </source>
</evidence>
<organism evidence="2 4">
    <name type="scientific">Neisseria meningitidis</name>
    <dbReference type="NCBI Taxonomy" id="487"/>
    <lineage>
        <taxon>Bacteria</taxon>
        <taxon>Pseudomonadati</taxon>
        <taxon>Pseudomonadota</taxon>
        <taxon>Betaproteobacteria</taxon>
        <taxon>Neisseriales</taxon>
        <taxon>Neisseriaceae</taxon>
        <taxon>Neisseria</taxon>
    </lineage>
</organism>
<evidence type="ECO:0000313" key="1">
    <source>
        <dbReference type="EMBL" id="ANW91401.1"/>
    </source>
</evidence>
<accession>A0A0Y6RW33</accession>
<reference evidence="1 5" key="1">
    <citation type="submission" date="2015-07" db="EMBL/GenBank/DDBJ databases">
        <title>Comparative genome sequencing reveals within-host evolution of Neisseria meningitidis during.</title>
        <authorList>
            <person name="Klughammer J."/>
            <person name="Dittrich M."/>
            <person name="Mueller T."/>
            <person name="Blom J."/>
            <person name="Goesmann A."/>
            <person name="Vogel U."/>
            <person name="Frosch M."/>
            <person name="Bock C."/>
            <person name="Schoen C."/>
        </authorList>
    </citation>
    <scope>NUCLEOTIDE SEQUENCE [LARGE SCALE GENOMIC DNA]</scope>
    <source>
        <strain evidence="1 5">DE8555</strain>
    </source>
</reference>
<dbReference type="EMBL" id="FFEF01000001">
    <property type="protein sequence ID" value="CWT72173.1"/>
    <property type="molecule type" value="Genomic_DNA"/>
</dbReference>
<dbReference type="EMBL" id="NTLY01000002">
    <property type="protein sequence ID" value="PBJ87974.1"/>
    <property type="molecule type" value="Genomic_DNA"/>
</dbReference>
<dbReference type="Proteomes" id="UP000217930">
    <property type="component" value="Unassembled WGS sequence"/>
</dbReference>
<dbReference type="AlphaFoldDB" id="A0A0Y6RW33"/>
<sequence length="69" mass="8032">MYDVFKTRAAELSGAFCSLDFWLCHKFVPLCHALCHFLTRRDIDTLIEEGLVEERFEQGVSKFYAKEAV</sequence>
<evidence type="ECO:0000313" key="3">
    <source>
        <dbReference type="EMBL" id="PBJ87974.1"/>
    </source>
</evidence>
<gene>
    <name evidence="3" type="ORF">CNQ34_09040</name>
    <name evidence="1" type="ORF">DE8555_0840</name>
    <name evidence="2" type="ORF">ERS514851_00255</name>
</gene>
<name>A0A0Y6RW33_NEIME</name>
<reference evidence="2 4" key="2">
    <citation type="submission" date="2016-02" db="EMBL/GenBank/DDBJ databases">
        <authorList>
            <consortium name="Pathogen Informatics"/>
        </authorList>
    </citation>
    <scope>NUCLEOTIDE SEQUENCE [LARGE SCALE GENOMIC DNA]</scope>
    <source>
        <strain evidence="2 4">2842STDY5881531</strain>
    </source>
</reference>
<dbReference type="EMBL" id="CP012393">
    <property type="protein sequence ID" value="ANW91401.1"/>
    <property type="molecule type" value="Genomic_DNA"/>
</dbReference>
<dbReference type="Proteomes" id="UP000069876">
    <property type="component" value="Unassembled WGS sequence"/>
</dbReference>
<dbReference type="RefSeq" id="WP_002220700.1">
    <property type="nucleotide sequence ID" value="NZ_CP007667.1"/>
</dbReference>
<reference evidence="3 6" key="3">
    <citation type="journal article" date="2017" name="Clin. Infect. Dis.">
        <title>Increased Risk for Meningococcal Disease among Men who have Sex with Men in the United States, 2012-2015.</title>
        <authorList>
            <person name="Folaranmi T.A."/>
            <person name="Kretz C.B."/>
            <person name="Kamiya H."/>
            <person name="MacNeil J.R."/>
            <person name="Whaley M.J."/>
            <person name="Blain A."/>
            <person name="Antwi M."/>
            <person name="Dorsinville M."/>
            <person name="Pacilli M."/>
            <person name="Smith S."/>
            <person name="Civen R."/>
            <person name="Ngo V."/>
            <person name="Winter K."/>
            <person name="Harriman K."/>
            <person name="Wang X."/>
            <person name="Bowen V.B."/>
            <person name="Patel M."/>
            <person name="Martin S."/>
            <person name="Misegades L."/>
            <person name="Meyer S.A."/>
        </authorList>
    </citation>
    <scope>NUCLEOTIDE SEQUENCE [LARGE SCALE GENOMIC DNA]</scope>
    <source>
        <strain evidence="3 6">M26503</strain>
    </source>
</reference>
<reference evidence="3" key="4">
    <citation type="submission" date="2017-09" db="EMBL/GenBank/DDBJ databases">
        <authorList>
            <person name="Kretz C."/>
            <person name="Retchless A."/>
            <person name="Wang X."/>
        </authorList>
    </citation>
    <scope>NUCLEOTIDE SEQUENCE</scope>
    <source>
        <strain evidence="3">M26503</strain>
    </source>
</reference>
<protein>
    <submittedName>
        <fullName evidence="2">Uncharacterized protein</fullName>
    </submittedName>
</protein>
<dbReference type="Proteomes" id="UP000092966">
    <property type="component" value="Chromosome"/>
</dbReference>
<evidence type="ECO:0000313" key="2">
    <source>
        <dbReference type="EMBL" id="CWT72173.1"/>
    </source>
</evidence>
<evidence type="ECO:0000313" key="4">
    <source>
        <dbReference type="Proteomes" id="UP000069876"/>
    </source>
</evidence>
<evidence type="ECO:0000313" key="5">
    <source>
        <dbReference type="Proteomes" id="UP000092966"/>
    </source>
</evidence>